<dbReference type="EnsemblMetazoa" id="CLYHEMT006612.1">
    <property type="protein sequence ID" value="CLYHEMP006612.1"/>
    <property type="gene ID" value="CLYHEMG006612"/>
</dbReference>
<comment type="catalytic activity">
    <reaction evidence="9">
        <text>L-seryl-[protein] + ATP = O-phospho-L-seryl-[protein] + ADP + H(+)</text>
        <dbReference type="Rhea" id="RHEA:17989"/>
        <dbReference type="Rhea" id="RHEA-COMP:9863"/>
        <dbReference type="Rhea" id="RHEA-COMP:11604"/>
        <dbReference type="ChEBI" id="CHEBI:15378"/>
        <dbReference type="ChEBI" id="CHEBI:29999"/>
        <dbReference type="ChEBI" id="CHEBI:30616"/>
        <dbReference type="ChEBI" id="CHEBI:83421"/>
        <dbReference type="ChEBI" id="CHEBI:456216"/>
        <dbReference type="EC" id="2.7.11.1"/>
    </reaction>
</comment>
<keyword evidence="4" id="KW-0808">Transferase</keyword>
<feature type="compositionally biased region" description="Acidic residues" evidence="10">
    <location>
        <begin position="524"/>
        <end position="535"/>
    </location>
</feature>
<comment type="similarity">
    <text evidence="1">Belongs to the protein kinase superfamily. NEK Ser/Thr protein kinase family. NIMA subfamily.</text>
</comment>
<keyword evidence="5" id="KW-0547">Nucleotide-binding</keyword>
<dbReference type="Proteomes" id="UP000594262">
    <property type="component" value="Unplaced"/>
</dbReference>
<proteinExistence type="inferred from homology"/>
<dbReference type="PANTHER" id="PTHR44899:SF8">
    <property type="entry name" value="NIMA-RELATED KINASE 11"/>
    <property type="match status" value="1"/>
</dbReference>
<sequence>MSSSQRRKISKVKKTSGEHHQEESNIVANRYSVTKKLGSGSYGTVFVVSDLKTSEAEKVLKKIHIGDLEPNETISAVSEARLLSKLDHPGVVKFHDSFIDREFFCIITEFCEGGDLDVKLHSWKKSGKSVDRTLVLTWFVQLIVAVQYIHQRRILHRDLKTRNIFLKNNIVKIGDFGISRILEGSTDIATTFTGTPYFMAPEILKHEGYNSKSDIWSLGVILYEMCTLKKAFQGNNLMAVMKNIVHGDIPKLPSKFNADLHLIYESMLCRDSGKRSSATEILKKPYIMQYLEKLKLKLSGNRTIDRKIAKREAMEIADALSSGEKCSKSNVKRRGDRLLPGLNNNQRPLTPKELMKIRKQQRADEELEKLKKLTVKTYAESRRECTDIKNRLEHASAENEKDENVHSSPRENNRDVDKLCNIEMNIIEATEDERRRNLPFKRDDSLEVCELPADDVFECGGGDERAKLDRAHIYTHCFGEEEEETQHHMRKYTHCFGASSSEDEQDCISNTLVVDQSEDGVFSGEEDEDVGDDTNDLTNVSSIPESADLADTYYSNYDDFESDVSSDDDDEELSASDESDADGKTSGDYDALVGCMENALDLSEEDVQSTFGDSFPSLNATSNGLPIRQQKILKLRKECIGLLGEEGFHKVYEYLDKVRFSGQRTVSEDTIMKRLRKLVGSSRDCFLVDQLLFLEKQNEIFGETF</sequence>
<feature type="domain" description="Protein kinase" evidence="11">
    <location>
        <begin position="31"/>
        <end position="287"/>
    </location>
</feature>
<feature type="region of interest" description="Disordered" evidence="10">
    <location>
        <begin position="392"/>
        <end position="414"/>
    </location>
</feature>
<dbReference type="InterPro" id="IPR011009">
    <property type="entry name" value="Kinase-like_dom_sf"/>
</dbReference>
<dbReference type="AlphaFoldDB" id="A0A7M5U5R0"/>
<dbReference type="InterPro" id="IPR051131">
    <property type="entry name" value="NEK_Ser/Thr_kinase_NIMA"/>
</dbReference>
<evidence type="ECO:0000256" key="10">
    <source>
        <dbReference type="SAM" id="MobiDB-lite"/>
    </source>
</evidence>
<evidence type="ECO:0000256" key="7">
    <source>
        <dbReference type="ARBA" id="ARBA00022840"/>
    </source>
</evidence>
<organism evidence="12 13">
    <name type="scientific">Clytia hemisphaerica</name>
    <dbReference type="NCBI Taxonomy" id="252671"/>
    <lineage>
        <taxon>Eukaryota</taxon>
        <taxon>Metazoa</taxon>
        <taxon>Cnidaria</taxon>
        <taxon>Hydrozoa</taxon>
        <taxon>Hydroidolina</taxon>
        <taxon>Leptothecata</taxon>
        <taxon>Obeliida</taxon>
        <taxon>Clytiidae</taxon>
        <taxon>Clytia</taxon>
    </lineage>
</organism>
<dbReference type="InterPro" id="IPR008271">
    <property type="entry name" value="Ser/Thr_kinase_AS"/>
</dbReference>
<evidence type="ECO:0000256" key="5">
    <source>
        <dbReference type="ARBA" id="ARBA00022741"/>
    </source>
</evidence>
<feature type="region of interest" description="Disordered" evidence="10">
    <location>
        <begin position="1"/>
        <end position="25"/>
    </location>
</feature>
<feature type="compositionally biased region" description="Acidic residues" evidence="10">
    <location>
        <begin position="558"/>
        <end position="580"/>
    </location>
</feature>
<name>A0A7M5U5R0_9CNID</name>
<accession>A0A7M5U5R0</accession>
<dbReference type="RefSeq" id="XP_066917460.1">
    <property type="nucleotide sequence ID" value="XM_067061359.1"/>
</dbReference>
<evidence type="ECO:0000256" key="1">
    <source>
        <dbReference type="ARBA" id="ARBA00010886"/>
    </source>
</evidence>
<evidence type="ECO:0000313" key="13">
    <source>
        <dbReference type="Proteomes" id="UP000594262"/>
    </source>
</evidence>
<evidence type="ECO:0000256" key="3">
    <source>
        <dbReference type="ARBA" id="ARBA00022527"/>
    </source>
</evidence>
<dbReference type="PANTHER" id="PTHR44899">
    <property type="entry name" value="CAMK FAMILY PROTEIN KINASE"/>
    <property type="match status" value="1"/>
</dbReference>
<dbReference type="Pfam" id="PF00069">
    <property type="entry name" value="Pkinase"/>
    <property type="match status" value="1"/>
</dbReference>
<dbReference type="SMART" id="SM00220">
    <property type="entry name" value="S_TKc"/>
    <property type="match status" value="1"/>
</dbReference>
<dbReference type="SUPFAM" id="SSF56112">
    <property type="entry name" value="Protein kinase-like (PK-like)"/>
    <property type="match status" value="1"/>
</dbReference>
<dbReference type="PROSITE" id="PS00108">
    <property type="entry name" value="PROTEIN_KINASE_ST"/>
    <property type="match status" value="1"/>
</dbReference>
<dbReference type="PROSITE" id="PS50011">
    <property type="entry name" value="PROTEIN_KINASE_DOM"/>
    <property type="match status" value="1"/>
</dbReference>
<evidence type="ECO:0000259" key="11">
    <source>
        <dbReference type="PROSITE" id="PS50011"/>
    </source>
</evidence>
<dbReference type="OrthoDB" id="248923at2759"/>
<evidence type="ECO:0000256" key="4">
    <source>
        <dbReference type="ARBA" id="ARBA00022679"/>
    </source>
</evidence>
<feature type="region of interest" description="Disordered" evidence="10">
    <location>
        <begin position="327"/>
        <end position="348"/>
    </location>
</feature>
<protein>
    <recommendedName>
        <fullName evidence="2">non-specific serine/threonine protein kinase</fullName>
        <ecNumber evidence="2">2.7.11.1</ecNumber>
    </recommendedName>
</protein>
<keyword evidence="6" id="KW-0418">Kinase</keyword>
<keyword evidence="7" id="KW-0067">ATP-binding</keyword>
<evidence type="ECO:0000256" key="9">
    <source>
        <dbReference type="ARBA" id="ARBA00048679"/>
    </source>
</evidence>
<keyword evidence="13" id="KW-1185">Reference proteome</keyword>
<dbReference type="EC" id="2.7.11.1" evidence="2"/>
<evidence type="ECO:0000313" key="12">
    <source>
        <dbReference type="EnsemblMetazoa" id="CLYHEMP006612.1"/>
    </source>
</evidence>
<dbReference type="InterPro" id="IPR000719">
    <property type="entry name" value="Prot_kinase_dom"/>
</dbReference>
<evidence type="ECO:0000256" key="8">
    <source>
        <dbReference type="ARBA" id="ARBA00047899"/>
    </source>
</evidence>
<keyword evidence="3" id="KW-0723">Serine/threonine-protein kinase</keyword>
<reference evidence="12" key="1">
    <citation type="submission" date="2021-01" db="UniProtKB">
        <authorList>
            <consortium name="EnsemblMetazoa"/>
        </authorList>
    </citation>
    <scope>IDENTIFICATION</scope>
</reference>
<dbReference type="Gene3D" id="1.10.510.10">
    <property type="entry name" value="Transferase(Phosphotransferase) domain 1"/>
    <property type="match status" value="1"/>
</dbReference>
<dbReference type="GO" id="GO:0004674">
    <property type="term" value="F:protein serine/threonine kinase activity"/>
    <property type="evidence" value="ECO:0007669"/>
    <property type="project" value="UniProtKB-KW"/>
</dbReference>
<comment type="catalytic activity">
    <reaction evidence="8">
        <text>L-threonyl-[protein] + ATP = O-phospho-L-threonyl-[protein] + ADP + H(+)</text>
        <dbReference type="Rhea" id="RHEA:46608"/>
        <dbReference type="Rhea" id="RHEA-COMP:11060"/>
        <dbReference type="Rhea" id="RHEA-COMP:11605"/>
        <dbReference type="ChEBI" id="CHEBI:15378"/>
        <dbReference type="ChEBI" id="CHEBI:30013"/>
        <dbReference type="ChEBI" id="CHEBI:30616"/>
        <dbReference type="ChEBI" id="CHEBI:61977"/>
        <dbReference type="ChEBI" id="CHEBI:456216"/>
        <dbReference type="EC" id="2.7.11.1"/>
    </reaction>
</comment>
<evidence type="ECO:0000256" key="2">
    <source>
        <dbReference type="ARBA" id="ARBA00012513"/>
    </source>
</evidence>
<evidence type="ECO:0000256" key="6">
    <source>
        <dbReference type="ARBA" id="ARBA00022777"/>
    </source>
</evidence>
<feature type="region of interest" description="Disordered" evidence="10">
    <location>
        <begin position="516"/>
        <end position="541"/>
    </location>
</feature>
<feature type="compositionally biased region" description="Basic residues" evidence="10">
    <location>
        <begin position="1"/>
        <end position="14"/>
    </location>
</feature>
<dbReference type="GO" id="GO:0005524">
    <property type="term" value="F:ATP binding"/>
    <property type="evidence" value="ECO:0007669"/>
    <property type="project" value="UniProtKB-KW"/>
</dbReference>
<dbReference type="GeneID" id="136804797"/>
<feature type="region of interest" description="Disordered" evidence="10">
    <location>
        <begin position="558"/>
        <end position="588"/>
    </location>
</feature>